<evidence type="ECO:0008006" key="7">
    <source>
        <dbReference type="Google" id="ProtNLM"/>
    </source>
</evidence>
<organism evidence="5 6">
    <name type="scientific">Pontiella desulfatans</name>
    <dbReference type="NCBI Taxonomy" id="2750659"/>
    <lineage>
        <taxon>Bacteria</taxon>
        <taxon>Pseudomonadati</taxon>
        <taxon>Kiritimatiellota</taxon>
        <taxon>Kiritimatiellia</taxon>
        <taxon>Kiritimatiellales</taxon>
        <taxon>Pontiellaceae</taxon>
        <taxon>Pontiella</taxon>
    </lineage>
</organism>
<reference evidence="5 6" key="1">
    <citation type="submission" date="2019-04" db="EMBL/GenBank/DDBJ databases">
        <authorList>
            <person name="Van Vliet M D."/>
        </authorList>
    </citation>
    <scope>NUCLEOTIDE SEQUENCE [LARGE SCALE GENOMIC DNA]</scope>
    <source>
        <strain evidence="5 6">F1</strain>
    </source>
</reference>
<dbReference type="SUPFAM" id="SSF56925">
    <property type="entry name" value="OMPA-like"/>
    <property type="match status" value="1"/>
</dbReference>
<dbReference type="AlphaFoldDB" id="A0A6C2U3B6"/>
<evidence type="ECO:0000256" key="2">
    <source>
        <dbReference type="SAM" id="SignalP"/>
    </source>
</evidence>
<evidence type="ECO:0000313" key="5">
    <source>
        <dbReference type="EMBL" id="VGO14289.1"/>
    </source>
</evidence>
<evidence type="ECO:0000259" key="4">
    <source>
        <dbReference type="Pfam" id="PF13505"/>
    </source>
</evidence>
<feature type="domain" description="Outer membrane protein beta-barrel" evidence="4">
    <location>
        <begin position="304"/>
        <end position="444"/>
    </location>
</feature>
<dbReference type="EMBL" id="CAAHFG010000001">
    <property type="protein sequence ID" value="VGO14289.1"/>
    <property type="molecule type" value="Genomic_DNA"/>
</dbReference>
<evidence type="ECO:0000259" key="3">
    <source>
        <dbReference type="Pfam" id="PF13084"/>
    </source>
</evidence>
<name>A0A6C2U3B6_PONDE</name>
<sequence>MLGLRLKRFNWLPMGIAVLAILSTARGQTNAPSAAPVRFAPASSYYIPLAVDPAVFDSPYNISLFKPQSGEDSARLWSQTKSLYVYGVGVVLVLAAMPSDITGWETEDNIFEKWITNVKEGPRWDRDDWYFNYIGHTYCGGVFYQVARKSGYRQWDSFLYATLLSTFYWEYGVEAFAEVPSIQDLVVTPVLGWVYGEWAYQTEMGIRGNNNEVLGSRILGGASLFLLDPIDSLGNGVNRLVGRKWIKSGYGYFTYLPVDNQGTTDHQVYLHMKFPIGASGPSEPDRTKLIQAATYDPVDTGIVGFSVGSSYQIMDSDWNMEDGWCTKATLGLYFTPRSSLRLAYTWGSLEEKGTIRSRTHEKYSLDGQYYLNPKGKVRPYVTAGFGEQLWEEDTAQKTFQLNGGLGLHWRVHRKISLNADWIGFVSMKDETVDQSVSAGLTYRFGQGEHSNWY</sequence>
<dbReference type="Gene3D" id="2.40.160.20">
    <property type="match status" value="1"/>
</dbReference>
<dbReference type="Proteomes" id="UP000366872">
    <property type="component" value="Unassembled WGS sequence"/>
</dbReference>
<keyword evidence="6" id="KW-1185">Reference proteome</keyword>
<dbReference type="InterPro" id="IPR027385">
    <property type="entry name" value="Beta-barrel_OMP"/>
</dbReference>
<gene>
    <name evidence="5" type="ORF">PDESU_02848</name>
</gene>
<keyword evidence="1 2" id="KW-0732">Signal</keyword>
<dbReference type="Pfam" id="PF13505">
    <property type="entry name" value="OMP_b-brl"/>
    <property type="match status" value="1"/>
</dbReference>
<dbReference type="InterPro" id="IPR011250">
    <property type="entry name" value="OMP/PagP_B-barrel"/>
</dbReference>
<feature type="chain" id="PRO_5025468508" description="DUF3943 domain-containing protein" evidence="2">
    <location>
        <begin position="28"/>
        <end position="453"/>
    </location>
</feature>
<dbReference type="InterPro" id="IPR025079">
    <property type="entry name" value="DUF3943"/>
</dbReference>
<dbReference type="Pfam" id="PF13084">
    <property type="entry name" value="DUF3943"/>
    <property type="match status" value="1"/>
</dbReference>
<evidence type="ECO:0000256" key="1">
    <source>
        <dbReference type="ARBA" id="ARBA00022729"/>
    </source>
</evidence>
<feature type="domain" description="DUF3943" evidence="3">
    <location>
        <begin position="121"/>
        <end position="230"/>
    </location>
</feature>
<accession>A0A6C2U3B6</accession>
<feature type="signal peptide" evidence="2">
    <location>
        <begin position="1"/>
        <end position="27"/>
    </location>
</feature>
<evidence type="ECO:0000313" key="6">
    <source>
        <dbReference type="Proteomes" id="UP000366872"/>
    </source>
</evidence>
<protein>
    <recommendedName>
        <fullName evidence="7">DUF3943 domain-containing protein</fullName>
    </recommendedName>
</protein>
<proteinExistence type="predicted"/>